<evidence type="ECO:0000256" key="2">
    <source>
        <dbReference type="ARBA" id="ARBA00001966"/>
    </source>
</evidence>
<evidence type="ECO:0000256" key="11">
    <source>
        <dbReference type="ARBA" id="ARBA00022917"/>
    </source>
</evidence>
<comment type="similarity">
    <text evidence="4">Belongs to the class-II aminoacyl-tRNA synthetase family. Alax-L subfamily.</text>
</comment>
<dbReference type="GO" id="GO:0005524">
    <property type="term" value="F:ATP binding"/>
    <property type="evidence" value="ECO:0007669"/>
    <property type="project" value="InterPro"/>
</dbReference>
<feature type="region of interest" description="Disordered" evidence="15">
    <location>
        <begin position="597"/>
        <end position="627"/>
    </location>
</feature>
<feature type="region of interest" description="Disordered" evidence="15">
    <location>
        <begin position="499"/>
        <end position="518"/>
    </location>
</feature>
<dbReference type="Pfam" id="PF07973">
    <property type="entry name" value="tRNA_SAD"/>
    <property type="match status" value="1"/>
</dbReference>
<accession>A0A7R9NV06</accession>
<evidence type="ECO:0000259" key="16">
    <source>
        <dbReference type="SMART" id="SM00863"/>
    </source>
</evidence>
<dbReference type="GO" id="GO:0006269">
    <property type="term" value="P:DNA replication, synthesis of primer"/>
    <property type="evidence" value="ECO:0007669"/>
    <property type="project" value="UniProtKB-KW"/>
</dbReference>
<dbReference type="FunFam" id="2.40.30.130:FF:000003">
    <property type="entry name" value="alanyl-tRNA editing protein Aarsd1"/>
    <property type="match status" value="1"/>
</dbReference>
<dbReference type="InterPro" id="IPR051335">
    <property type="entry name" value="Alanyl-tRNA_Editing_Enzymes"/>
</dbReference>
<dbReference type="PANTHER" id="PTHR43462">
    <property type="entry name" value="ALANYL-TRNA EDITING PROTEIN"/>
    <property type="match status" value="1"/>
</dbReference>
<dbReference type="SUPFAM" id="SSF55186">
    <property type="entry name" value="ThrRS/AlaRS common domain"/>
    <property type="match status" value="1"/>
</dbReference>
<gene>
    <name evidence="17" type="ORF">TTEB3V08_LOCUS5264</name>
</gene>
<evidence type="ECO:0000256" key="6">
    <source>
        <dbReference type="ARBA" id="ARBA00022490"/>
    </source>
</evidence>
<comment type="function">
    <text evidence="14">Functions in trans to edit the amino acid moiety from incorrectly charged tRNA(Ala).</text>
</comment>
<dbReference type="GO" id="GO:0051539">
    <property type="term" value="F:4 iron, 4 sulfur cluster binding"/>
    <property type="evidence" value="ECO:0007669"/>
    <property type="project" value="UniProtKB-KW"/>
</dbReference>
<organism evidence="17">
    <name type="scientific">Timema tahoe</name>
    <dbReference type="NCBI Taxonomy" id="61484"/>
    <lineage>
        <taxon>Eukaryota</taxon>
        <taxon>Metazoa</taxon>
        <taxon>Ecdysozoa</taxon>
        <taxon>Arthropoda</taxon>
        <taxon>Hexapoda</taxon>
        <taxon>Insecta</taxon>
        <taxon>Pterygota</taxon>
        <taxon>Neoptera</taxon>
        <taxon>Polyneoptera</taxon>
        <taxon>Phasmatodea</taxon>
        <taxon>Timematodea</taxon>
        <taxon>Timematoidea</taxon>
        <taxon>Timematidae</taxon>
        <taxon>Timema</taxon>
    </lineage>
</organism>
<feature type="compositionally biased region" description="Low complexity" evidence="15">
    <location>
        <begin position="499"/>
        <end position="514"/>
    </location>
</feature>
<evidence type="ECO:0000256" key="9">
    <source>
        <dbReference type="ARBA" id="ARBA00022723"/>
    </source>
</evidence>
<dbReference type="InterPro" id="IPR018163">
    <property type="entry name" value="Thr/Ala-tRNA-synth_IIc_edit"/>
</dbReference>
<evidence type="ECO:0000256" key="15">
    <source>
        <dbReference type="SAM" id="MobiDB-lite"/>
    </source>
</evidence>
<dbReference type="SMART" id="SM00863">
    <property type="entry name" value="tRNA_SAD"/>
    <property type="match status" value="1"/>
</dbReference>
<dbReference type="Gene3D" id="1.20.930.80">
    <property type="match status" value="1"/>
</dbReference>
<keyword evidence="13" id="KW-0411">Iron-sulfur</keyword>
<evidence type="ECO:0000256" key="5">
    <source>
        <dbReference type="ARBA" id="ARBA00022485"/>
    </source>
</evidence>
<dbReference type="GO" id="GO:0005737">
    <property type="term" value="C:cytoplasm"/>
    <property type="evidence" value="ECO:0007669"/>
    <property type="project" value="UniProtKB-SubCell"/>
</dbReference>
<dbReference type="Pfam" id="PF04104">
    <property type="entry name" value="DNA_primase_lrg"/>
    <property type="match status" value="1"/>
</dbReference>
<comment type="cofactor">
    <cofactor evidence="2">
        <name>[4Fe-4S] cluster</name>
        <dbReference type="ChEBI" id="CHEBI:49883"/>
    </cofactor>
</comment>
<dbReference type="GO" id="GO:0046872">
    <property type="term" value="F:metal ion binding"/>
    <property type="evidence" value="ECO:0007669"/>
    <property type="project" value="UniProtKB-KW"/>
</dbReference>
<keyword evidence="12" id="KW-0408">Iron</keyword>
<feature type="domain" description="Threonyl/alanyl tRNA synthetase SAD" evidence="16">
    <location>
        <begin position="876"/>
        <end position="919"/>
    </location>
</feature>
<feature type="compositionally biased region" description="Low complexity" evidence="15">
    <location>
        <begin position="602"/>
        <end position="627"/>
    </location>
</feature>
<dbReference type="GO" id="GO:0006412">
    <property type="term" value="P:translation"/>
    <property type="evidence" value="ECO:0007669"/>
    <property type="project" value="UniProtKB-KW"/>
</dbReference>
<dbReference type="FunFam" id="3.30.980.10:FF:000007">
    <property type="entry name" value="alanyl-tRNA editing protein Aarsd1"/>
    <property type="match status" value="1"/>
</dbReference>
<keyword evidence="10" id="KW-0862">Zinc</keyword>
<keyword evidence="9" id="KW-0479">Metal-binding</keyword>
<evidence type="ECO:0000256" key="12">
    <source>
        <dbReference type="ARBA" id="ARBA00023004"/>
    </source>
</evidence>
<dbReference type="InterPro" id="IPR058560">
    <property type="entry name" value="DNA_primase_C"/>
</dbReference>
<evidence type="ECO:0000256" key="7">
    <source>
        <dbReference type="ARBA" id="ARBA00022515"/>
    </source>
</evidence>
<dbReference type="GO" id="GO:0043039">
    <property type="term" value="P:tRNA aminoacylation"/>
    <property type="evidence" value="ECO:0007669"/>
    <property type="project" value="InterPro"/>
</dbReference>
<keyword evidence="7" id="KW-0639">Primosome</keyword>
<proteinExistence type="inferred from homology"/>
<name>A0A7R9NV06_9NEOP</name>
<comment type="cofactor">
    <cofactor evidence="1">
        <name>Zn(2+)</name>
        <dbReference type="ChEBI" id="CHEBI:29105"/>
    </cofactor>
</comment>
<evidence type="ECO:0000256" key="14">
    <source>
        <dbReference type="ARBA" id="ARBA00053555"/>
    </source>
</evidence>
<dbReference type="EMBL" id="OE001630">
    <property type="protein sequence ID" value="CAD7457257.1"/>
    <property type="molecule type" value="Genomic_DNA"/>
</dbReference>
<dbReference type="Gene3D" id="3.30.980.10">
    <property type="entry name" value="Threonyl-trna Synthetase, Chain A, domain 2"/>
    <property type="match status" value="1"/>
</dbReference>
<evidence type="ECO:0000256" key="10">
    <source>
        <dbReference type="ARBA" id="ARBA00022833"/>
    </source>
</evidence>
<keyword evidence="5" id="KW-0004">4Fe-4S</keyword>
<dbReference type="AlphaFoldDB" id="A0A7R9NV06"/>
<evidence type="ECO:0000256" key="4">
    <source>
        <dbReference type="ARBA" id="ARBA00008429"/>
    </source>
</evidence>
<dbReference type="Gene3D" id="2.40.30.130">
    <property type="match status" value="1"/>
</dbReference>
<evidence type="ECO:0000256" key="3">
    <source>
        <dbReference type="ARBA" id="ARBA00004496"/>
    </source>
</evidence>
<protein>
    <recommendedName>
        <fullName evidence="16">Threonyl/alanyl tRNA synthetase SAD domain-containing protein</fullName>
    </recommendedName>
</protein>
<dbReference type="PANTHER" id="PTHR43462:SF1">
    <property type="entry name" value="ALANYL-TRNA EDITING PROTEIN AARSD1"/>
    <property type="match status" value="1"/>
</dbReference>
<dbReference type="InterPro" id="IPR012947">
    <property type="entry name" value="tRNA_SAD"/>
</dbReference>
<evidence type="ECO:0000256" key="1">
    <source>
        <dbReference type="ARBA" id="ARBA00001947"/>
    </source>
</evidence>
<keyword evidence="11" id="KW-0648">Protein biosynthesis</keyword>
<dbReference type="SUPFAM" id="SSF50447">
    <property type="entry name" value="Translation proteins"/>
    <property type="match status" value="1"/>
</dbReference>
<dbReference type="GO" id="GO:0002196">
    <property type="term" value="F:Ser-tRNA(Ala) deacylase activity"/>
    <property type="evidence" value="ECO:0007669"/>
    <property type="project" value="TreeGrafter"/>
</dbReference>
<sequence>MIALSSLEFQDFFISSERDLFELRLNHLKVKEFLLLARTVIRHANEKIALLANHMFNALHSEDCTSHYVTIPFTLCLSFIHKREVNLRFGQALIPCGKWKKLLVLLFEKHLKAGMEELTKTNCFKKSIDDPRIEALAHEVGARFKRKDHKSLTEEIQACDVDRESSFFPPCMAHLHRELRAKHRLTHESRRLYTLFLKDIGMSVGEAINFWKEEYSKPHSHNHGGCTHSWQENVRKYTYGIRHMYGLEGGRYNYRGPSCVGIQVVAKFRNIETVIDKPRSGRPKKTSLQQETILGPLSESGCPFKHFDDYKLRRCLSLAVLSEPSTMDTIHRLRNEFKANREKWAKLREDASQNAATSDRIEDAEWLNEDDMEKPIEEKSEIIRATHLTRIQTLISLSPAIQSNKSMTRLNLKPLMLISGREKGLSENNSYAEQTLADASVKTRHRLRVRSSVVRSPKKSMAQYQIAMATESFILMSLLRRRKPTLSYTDYFIRTNNHSRSQQQASCPPSSCRPNRGTAVLRPRGAQRMQPGTRKGRTSRHLDLLLALRWIQSRCTQPLGTLPQTKTRYKALPKFPEAVLPVTIGLMNRIVVSASGEAPGCVSSSSPPSSVTEVSSPSPSTSTISSSSTSSSALAKILCPEIITHHRSHYSSRRKIKQLPVILRIDGVSRVTCSHTWSQGLVQGAAAHFVTIRTFTAKVLSCKEASLKTVVNGKKELLNGFEVILDDTILFPEGGGQPCDRGFLGSVPVVQVSRHGTDAVHFVTEPLVEGETLRQMLDWDRRLDHMQQHSGQHLVTAIADLEFGYPTTSWWLGEEVSYIELDTPTIKQEEITNIERIVNDKIRASSPVDVQVFGEVGLIPETVRTRGLPDGHKGPVRVVTIQGVESNMCCGTHVSNLCQLQVIKLLHAEKGKKNKTNLHFLVGGRVLKHLAGCLEREQKFTALLKGGPTDHVNLVDKLQKSLKLTNKKVLLFLTVGEDKGAGQMVLYGDSQPVSQLGPKVCEMLKGKGAGKGPKFQAKVSNLENRAQAEHIIEQYFNSSN</sequence>
<keyword evidence="6" id="KW-0963">Cytoplasm</keyword>
<dbReference type="Pfam" id="PF26466">
    <property type="entry name" value="DNA_primase_lrg_N"/>
    <property type="match status" value="1"/>
</dbReference>
<keyword evidence="8" id="KW-0235">DNA replication</keyword>
<evidence type="ECO:0000256" key="13">
    <source>
        <dbReference type="ARBA" id="ARBA00023014"/>
    </source>
</evidence>
<comment type="subcellular location">
    <subcellularLocation>
        <location evidence="3">Cytoplasm</location>
    </subcellularLocation>
</comment>
<dbReference type="InterPro" id="IPR009000">
    <property type="entry name" value="Transl_B-barrel_sf"/>
</dbReference>
<evidence type="ECO:0000256" key="8">
    <source>
        <dbReference type="ARBA" id="ARBA00022705"/>
    </source>
</evidence>
<reference evidence="17" key="1">
    <citation type="submission" date="2020-11" db="EMBL/GenBank/DDBJ databases">
        <authorList>
            <person name="Tran Van P."/>
        </authorList>
    </citation>
    <scope>NUCLEOTIDE SEQUENCE</scope>
</reference>
<evidence type="ECO:0000313" key="17">
    <source>
        <dbReference type="EMBL" id="CAD7457257.1"/>
    </source>
</evidence>
<dbReference type="GO" id="GO:0004812">
    <property type="term" value="F:aminoacyl-tRNA ligase activity"/>
    <property type="evidence" value="ECO:0007669"/>
    <property type="project" value="InterPro"/>
</dbReference>